<dbReference type="InterPro" id="IPR001304">
    <property type="entry name" value="C-type_lectin-like"/>
</dbReference>
<feature type="domain" description="C-type lectin" evidence="1">
    <location>
        <begin position="1"/>
        <end position="98"/>
    </location>
</feature>
<dbReference type="InterPro" id="IPR016186">
    <property type="entry name" value="C-type_lectin-like/link_sf"/>
</dbReference>
<dbReference type="Proteomes" id="UP000215902">
    <property type="component" value="Unassembled WGS sequence"/>
</dbReference>
<organism evidence="2 3">
    <name type="scientific">Macrostomum lignano</name>
    <dbReference type="NCBI Taxonomy" id="282301"/>
    <lineage>
        <taxon>Eukaryota</taxon>
        <taxon>Metazoa</taxon>
        <taxon>Spiralia</taxon>
        <taxon>Lophotrochozoa</taxon>
        <taxon>Platyhelminthes</taxon>
        <taxon>Rhabditophora</taxon>
        <taxon>Macrostomorpha</taxon>
        <taxon>Macrostomida</taxon>
        <taxon>Macrostomidae</taxon>
        <taxon>Macrostomum</taxon>
    </lineage>
</organism>
<gene>
    <name evidence="2" type="ORF">BOX15_Mlig013886g1</name>
</gene>
<dbReference type="AlphaFoldDB" id="A0A267FHU9"/>
<dbReference type="Pfam" id="PF00059">
    <property type="entry name" value="Lectin_C"/>
    <property type="match status" value="1"/>
</dbReference>
<feature type="non-terminal residue" evidence="2">
    <location>
        <position position="1"/>
    </location>
</feature>
<dbReference type="CDD" id="cd00037">
    <property type="entry name" value="CLECT"/>
    <property type="match status" value="1"/>
</dbReference>
<evidence type="ECO:0000313" key="3">
    <source>
        <dbReference type="Proteomes" id="UP000215902"/>
    </source>
</evidence>
<accession>A0A267FHU9</accession>
<dbReference type="EMBL" id="NIVC01001061">
    <property type="protein sequence ID" value="PAA72784.1"/>
    <property type="molecule type" value="Genomic_DNA"/>
</dbReference>
<reference evidence="2 3" key="1">
    <citation type="submission" date="2017-06" db="EMBL/GenBank/DDBJ databases">
        <title>A platform for efficient transgenesis in Macrostomum lignano, a flatworm model organism for stem cell research.</title>
        <authorList>
            <person name="Berezikov E."/>
        </authorList>
    </citation>
    <scope>NUCLEOTIDE SEQUENCE [LARGE SCALE GENOMIC DNA]</scope>
    <source>
        <strain evidence="2">DV1</strain>
        <tissue evidence="2">Whole organism</tissue>
    </source>
</reference>
<evidence type="ECO:0000313" key="2">
    <source>
        <dbReference type="EMBL" id="PAA72784.1"/>
    </source>
</evidence>
<dbReference type="SUPFAM" id="SSF56436">
    <property type="entry name" value="C-type lectin-like"/>
    <property type="match status" value="1"/>
</dbReference>
<sequence length="103" mass="11370">GLSKFADAIDLEEAEYLVSLKQQLTDSSFSYFIGGYGYSNSLSSWVWAACSQPLVSSVWHEAEPNGGSARHCTSLYRGYRAGGIDDTSCSWSLRYICECQSVF</sequence>
<dbReference type="Gene3D" id="3.10.100.10">
    <property type="entry name" value="Mannose-Binding Protein A, subunit A"/>
    <property type="match status" value="1"/>
</dbReference>
<dbReference type="PROSITE" id="PS50041">
    <property type="entry name" value="C_TYPE_LECTIN_2"/>
    <property type="match status" value="1"/>
</dbReference>
<keyword evidence="3" id="KW-1185">Reference proteome</keyword>
<protein>
    <recommendedName>
        <fullName evidence="1">C-type lectin domain-containing protein</fullName>
    </recommendedName>
</protein>
<comment type="caution">
    <text evidence="2">The sequence shown here is derived from an EMBL/GenBank/DDBJ whole genome shotgun (WGS) entry which is preliminary data.</text>
</comment>
<dbReference type="InterPro" id="IPR016187">
    <property type="entry name" value="CTDL_fold"/>
</dbReference>
<proteinExistence type="predicted"/>
<evidence type="ECO:0000259" key="1">
    <source>
        <dbReference type="PROSITE" id="PS50041"/>
    </source>
</evidence>
<name>A0A267FHU9_9PLAT</name>